<evidence type="ECO:0000256" key="2">
    <source>
        <dbReference type="ARBA" id="ARBA00009792"/>
    </source>
</evidence>
<dbReference type="GO" id="GO:0004559">
    <property type="term" value="F:alpha-mannosidase activity"/>
    <property type="evidence" value="ECO:0007669"/>
    <property type="project" value="UniProtKB-EC"/>
</dbReference>
<dbReference type="Pfam" id="PF22907">
    <property type="entry name" value="Ams1-like_1st"/>
    <property type="match status" value="1"/>
</dbReference>
<dbReference type="SMART" id="SM00872">
    <property type="entry name" value="Alpha-mann_mid"/>
    <property type="match status" value="1"/>
</dbReference>
<dbReference type="EC" id="3.2.1.24" evidence="3"/>
<organism evidence="10 11">
    <name type="scientific">Ascobolus immersus RN42</name>
    <dbReference type="NCBI Taxonomy" id="1160509"/>
    <lineage>
        <taxon>Eukaryota</taxon>
        <taxon>Fungi</taxon>
        <taxon>Dikarya</taxon>
        <taxon>Ascomycota</taxon>
        <taxon>Pezizomycotina</taxon>
        <taxon>Pezizomycetes</taxon>
        <taxon>Pezizales</taxon>
        <taxon>Ascobolaceae</taxon>
        <taxon>Ascobolus</taxon>
    </lineage>
</organism>
<evidence type="ECO:0000313" key="10">
    <source>
        <dbReference type="EMBL" id="RPA88224.1"/>
    </source>
</evidence>
<dbReference type="Gene3D" id="2.70.98.30">
    <property type="entry name" value="Golgi alpha-mannosidase II, domain 4"/>
    <property type="match status" value="1"/>
</dbReference>
<evidence type="ECO:0000259" key="9">
    <source>
        <dbReference type="SMART" id="SM00872"/>
    </source>
</evidence>
<feature type="domain" description="Glycoside hydrolase family 38 central" evidence="9">
    <location>
        <begin position="559"/>
        <end position="638"/>
    </location>
</feature>
<dbReference type="STRING" id="1160509.A0A3N4J2X2"/>
<dbReference type="GO" id="GO:0009313">
    <property type="term" value="P:oligosaccharide catabolic process"/>
    <property type="evidence" value="ECO:0007669"/>
    <property type="project" value="TreeGrafter"/>
</dbReference>
<dbReference type="GO" id="GO:0046872">
    <property type="term" value="F:metal ion binding"/>
    <property type="evidence" value="ECO:0007669"/>
    <property type="project" value="UniProtKB-KW"/>
</dbReference>
<accession>A0A3N4J2X2</accession>
<dbReference type="InterPro" id="IPR054723">
    <property type="entry name" value="Ams1-like_N"/>
</dbReference>
<proteinExistence type="inferred from homology"/>
<keyword evidence="6" id="KW-0326">Glycosidase</keyword>
<protein>
    <recommendedName>
        <fullName evidence="8">Alpha-mannosidase</fullName>
        <ecNumber evidence="3">3.2.1.24</ecNumber>
    </recommendedName>
</protein>
<evidence type="ECO:0000256" key="5">
    <source>
        <dbReference type="ARBA" id="ARBA00022801"/>
    </source>
</evidence>
<evidence type="ECO:0000313" key="11">
    <source>
        <dbReference type="Proteomes" id="UP000275078"/>
    </source>
</evidence>
<dbReference type="Pfam" id="PF17677">
    <property type="entry name" value="Glyco_hydro38C2"/>
    <property type="match status" value="1"/>
</dbReference>
<keyword evidence="5" id="KW-0378">Hydrolase</keyword>
<dbReference type="InterPro" id="IPR027291">
    <property type="entry name" value="Glyco_hydro_38_N_sf"/>
</dbReference>
<sequence>MGGSNEQAETRDSGYPKLNFTPKGALIENIYQDRLKYLTAGGQYSKYNLTSQYIFESVDSDPHVKITARYIPDQARPPFKEATGDLSKFKPIKKGYKFGPSWSTTWCHVTISVPEKFRKYDVVEFRWDSSCEALVYSEDGDPLQGLTGGGERTVFSFPKEWVQDGKEHIFWVEVAANGMFGNAAGGDNIQPPDPNRYFELVRADIVAPNVEAYALFIDFWLLSDAAREFPNDSWEKHFALTTANEIVNTFEPGNQGSILKCRKLAQKVIGDKVDSADVYKSDKPFLVWGIGHCHIDSCWLWPFAETKRKVVRSWVTQCNLIDKYPEYTFTASSAQQYKWLETLYPSAFERVKDHIKEGRFQYIGGSWVEHDTNMPSGESLTRQFILGQRYFESRFGKRCNTFWLPDTFGYSAQLPQLCRLAGMTRFMTQKLSWNNINKFPHTTFNWIALDGSQVLCHMPPAETYTAEAHFGDVKRSVTQHKSLNDDNSSLLVFGKGDGGGGPTVEHIEKLRRARGIADTVGILPRVKLGHSVDEFFARLEKKASETNPFVTWYGELYFELHRGTYTTQSNNKKNNRQAEIFMRDIEFLATLASFQGSTYKYPKKDIDELWELICLCHFHDCLPGSSIEMVYRESDEYYKEVFERGEKLVEDASKALGFETKRQAGEKQELFAVNTSPWPRTEVVKIPEGTALGPNARCQDGKYVVLGGDSRQCGFGISVPVVDVHSSEVQKISKVYQVSEGVYALENDNLKAQIEGGLITSLYDKRVGREVIPKGKKGNQLVIFDDKPLYWQAWDVEVYHLETRKEIAPGKVTILEEGPLLSSLLVETQISEKSWIKTTISLSAAVGPDAGTYLTFDNELEWRETMKFLKVEFPVDVYNTEASYETQYGITKRPTHFNTTWDMAKFEVCCHKFADLSEHNYGVSILNDCKYGFATQGNIMRLSLIRAPKAPDANADMGRHTFKYAIYPHTGGLSHQTVRTARDFGNPLKAAWTTKEELEAVKAKLEMVSIEGGSNLILDVVKRGEDDEDVSTGGLPTKKGRGVVVRIYDALGGKGKAKIHVRGKKVVKAWKTNLLEDEEEELEVQDGFVSVELRGFEVATYRLVLED</sequence>
<dbReference type="InterPro" id="IPR000602">
    <property type="entry name" value="Glyco_hydro_38_N"/>
</dbReference>
<name>A0A3N4J2X2_ASCIM</name>
<dbReference type="GO" id="GO:0006013">
    <property type="term" value="P:mannose metabolic process"/>
    <property type="evidence" value="ECO:0007669"/>
    <property type="project" value="InterPro"/>
</dbReference>
<dbReference type="Pfam" id="PF01074">
    <property type="entry name" value="Glyco_hydro_38N"/>
    <property type="match status" value="1"/>
</dbReference>
<dbReference type="OrthoDB" id="10261055at2759"/>
<dbReference type="PANTHER" id="PTHR46017">
    <property type="entry name" value="ALPHA-MANNOSIDASE 2C1"/>
    <property type="match status" value="1"/>
</dbReference>
<dbReference type="FunFam" id="1.20.1270.50:FF:000004">
    <property type="entry name" value="alpha-mannosidase 2C1 isoform X1"/>
    <property type="match status" value="1"/>
</dbReference>
<keyword evidence="11" id="KW-1185">Reference proteome</keyword>
<dbReference type="SUPFAM" id="SSF88713">
    <property type="entry name" value="Glycoside hydrolase/deacetylase"/>
    <property type="match status" value="1"/>
</dbReference>
<dbReference type="CDD" id="cd10812">
    <property type="entry name" value="GH38N_AMII_ScAms1_like"/>
    <property type="match status" value="1"/>
</dbReference>
<comment type="similarity">
    <text evidence="2">Belongs to the glycosyl hydrolase 38 family.</text>
</comment>
<dbReference type="Gene3D" id="3.20.110.10">
    <property type="entry name" value="Glycoside hydrolase 38, N terminal domain"/>
    <property type="match status" value="1"/>
</dbReference>
<dbReference type="InterPro" id="IPR037094">
    <property type="entry name" value="Glyco_hydro_38_cen_sf"/>
</dbReference>
<evidence type="ECO:0000256" key="4">
    <source>
        <dbReference type="ARBA" id="ARBA00022723"/>
    </source>
</evidence>
<dbReference type="GO" id="GO:0030246">
    <property type="term" value="F:carbohydrate binding"/>
    <property type="evidence" value="ECO:0007669"/>
    <property type="project" value="InterPro"/>
</dbReference>
<dbReference type="InterPro" id="IPR028995">
    <property type="entry name" value="Glyco_hydro_57/38_cen_sf"/>
</dbReference>
<dbReference type="Proteomes" id="UP000275078">
    <property type="component" value="Unassembled WGS sequence"/>
</dbReference>
<dbReference type="InterPro" id="IPR015341">
    <property type="entry name" value="Glyco_hydro_38_cen"/>
</dbReference>
<dbReference type="InterPro" id="IPR011013">
    <property type="entry name" value="Gal_mutarotase_sf_dom"/>
</dbReference>
<dbReference type="EMBL" id="ML119645">
    <property type="protein sequence ID" value="RPA88224.1"/>
    <property type="molecule type" value="Genomic_DNA"/>
</dbReference>
<dbReference type="SUPFAM" id="SSF74650">
    <property type="entry name" value="Galactose mutarotase-like"/>
    <property type="match status" value="1"/>
</dbReference>
<comment type="function">
    <text evidence="7">Degrades free oligosaccharides in the vacuole.</text>
</comment>
<dbReference type="SUPFAM" id="SSF88688">
    <property type="entry name" value="Families 57/38 glycoside transferase middle domain"/>
    <property type="match status" value="1"/>
</dbReference>
<gene>
    <name evidence="10" type="ORF">BJ508DRAFT_202372</name>
</gene>
<dbReference type="InterPro" id="IPR041147">
    <property type="entry name" value="GH38_C"/>
</dbReference>
<reference evidence="10 11" key="1">
    <citation type="journal article" date="2018" name="Nat. Ecol. Evol.">
        <title>Pezizomycetes genomes reveal the molecular basis of ectomycorrhizal truffle lifestyle.</title>
        <authorList>
            <person name="Murat C."/>
            <person name="Payen T."/>
            <person name="Noel B."/>
            <person name="Kuo A."/>
            <person name="Morin E."/>
            <person name="Chen J."/>
            <person name="Kohler A."/>
            <person name="Krizsan K."/>
            <person name="Balestrini R."/>
            <person name="Da Silva C."/>
            <person name="Montanini B."/>
            <person name="Hainaut M."/>
            <person name="Levati E."/>
            <person name="Barry K.W."/>
            <person name="Belfiori B."/>
            <person name="Cichocki N."/>
            <person name="Clum A."/>
            <person name="Dockter R.B."/>
            <person name="Fauchery L."/>
            <person name="Guy J."/>
            <person name="Iotti M."/>
            <person name="Le Tacon F."/>
            <person name="Lindquist E.A."/>
            <person name="Lipzen A."/>
            <person name="Malagnac F."/>
            <person name="Mello A."/>
            <person name="Molinier V."/>
            <person name="Miyauchi S."/>
            <person name="Poulain J."/>
            <person name="Riccioni C."/>
            <person name="Rubini A."/>
            <person name="Sitrit Y."/>
            <person name="Splivallo R."/>
            <person name="Traeger S."/>
            <person name="Wang M."/>
            <person name="Zifcakova L."/>
            <person name="Wipf D."/>
            <person name="Zambonelli A."/>
            <person name="Paolocci F."/>
            <person name="Nowrousian M."/>
            <person name="Ottonello S."/>
            <person name="Baldrian P."/>
            <person name="Spatafora J.W."/>
            <person name="Henrissat B."/>
            <person name="Nagy L.G."/>
            <person name="Aury J.M."/>
            <person name="Wincker P."/>
            <person name="Grigoriev I.V."/>
            <person name="Bonfante P."/>
            <person name="Martin F.M."/>
        </authorList>
    </citation>
    <scope>NUCLEOTIDE SEQUENCE [LARGE SCALE GENOMIC DNA]</scope>
    <source>
        <strain evidence="10 11">RN42</strain>
    </source>
</reference>
<dbReference type="FunFam" id="3.20.110.10:FF:000002">
    <property type="entry name" value="alpha-mannosidase 2C1 isoform X1"/>
    <property type="match status" value="1"/>
</dbReference>
<comment type="catalytic activity">
    <reaction evidence="1">
        <text>Hydrolysis of terminal, non-reducing alpha-D-mannose residues in alpha-D-mannosides.</text>
        <dbReference type="EC" id="3.2.1.24"/>
    </reaction>
</comment>
<dbReference type="FunFam" id="2.70.98.30:FF:000001">
    <property type="entry name" value="alpha-mannosidase 2C1 isoform X2"/>
    <property type="match status" value="1"/>
</dbReference>
<dbReference type="AlphaFoldDB" id="A0A3N4J2X2"/>
<evidence type="ECO:0000256" key="7">
    <source>
        <dbReference type="ARBA" id="ARBA00054985"/>
    </source>
</evidence>
<evidence type="ECO:0000256" key="1">
    <source>
        <dbReference type="ARBA" id="ARBA00000365"/>
    </source>
</evidence>
<dbReference type="Pfam" id="PF09261">
    <property type="entry name" value="Alpha-mann_mid"/>
    <property type="match status" value="1"/>
</dbReference>
<evidence type="ECO:0000256" key="3">
    <source>
        <dbReference type="ARBA" id="ARBA00012752"/>
    </source>
</evidence>
<dbReference type="PANTHER" id="PTHR46017:SF1">
    <property type="entry name" value="ALPHA-MANNOSIDASE 2C1"/>
    <property type="match status" value="1"/>
</dbReference>
<dbReference type="Pfam" id="PF07748">
    <property type="entry name" value="Glyco_hydro_38C"/>
    <property type="match status" value="1"/>
</dbReference>
<evidence type="ECO:0000256" key="6">
    <source>
        <dbReference type="ARBA" id="ARBA00023295"/>
    </source>
</evidence>
<dbReference type="InterPro" id="IPR011330">
    <property type="entry name" value="Glyco_hydro/deAcase_b/a-brl"/>
</dbReference>
<keyword evidence="4" id="KW-0479">Metal-binding</keyword>
<dbReference type="Gene3D" id="1.20.1270.50">
    <property type="entry name" value="Glycoside hydrolase family 38, central domain"/>
    <property type="match status" value="1"/>
</dbReference>
<evidence type="ECO:0000256" key="8">
    <source>
        <dbReference type="ARBA" id="ARBA00071615"/>
    </source>
</evidence>
<dbReference type="InterPro" id="IPR011682">
    <property type="entry name" value="Glyco_hydro_38_C"/>
</dbReference>
<dbReference type="GO" id="GO:0000329">
    <property type="term" value="C:fungal-type vacuole membrane"/>
    <property type="evidence" value="ECO:0007669"/>
    <property type="project" value="TreeGrafter"/>
</dbReference>